<gene>
    <name evidence="1" type="ORF">HDF17_002181</name>
</gene>
<name>A0A7Y9PHC6_9BACT</name>
<evidence type="ECO:0000313" key="1">
    <source>
        <dbReference type="EMBL" id="NYF79861.1"/>
    </source>
</evidence>
<sequence>MEWAGQNRAVKQSTEMAKRIRMRYSKNNKVCAMCAEESV</sequence>
<organism evidence="1 2">
    <name type="scientific">Granulicella arctica</name>
    <dbReference type="NCBI Taxonomy" id="940613"/>
    <lineage>
        <taxon>Bacteria</taxon>
        <taxon>Pseudomonadati</taxon>
        <taxon>Acidobacteriota</taxon>
        <taxon>Terriglobia</taxon>
        <taxon>Terriglobales</taxon>
        <taxon>Acidobacteriaceae</taxon>
        <taxon>Granulicella</taxon>
    </lineage>
</organism>
<dbReference type="Proteomes" id="UP000589520">
    <property type="component" value="Unassembled WGS sequence"/>
</dbReference>
<protein>
    <submittedName>
        <fullName evidence="1">Uncharacterized protein</fullName>
    </submittedName>
</protein>
<proteinExistence type="predicted"/>
<reference evidence="1 2" key="1">
    <citation type="submission" date="2020-07" db="EMBL/GenBank/DDBJ databases">
        <title>Genomic Encyclopedia of Type Strains, Phase IV (KMG-V): Genome sequencing to study the core and pangenomes of soil and plant-associated prokaryotes.</title>
        <authorList>
            <person name="Whitman W."/>
        </authorList>
    </citation>
    <scope>NUCLEOTIDE SEQUENCE [LARGE SCALE GENOMIC DNA]</scope>
    <source>
        <strain evidence="1 2">X4EP2</strain>
    </source>
</reference>
<evidence type="ECO:0000313" key="2">
    <source>
        <dbReference type="Proteomes" id="UP000589520"/>
    </source>
</evidence>
<comment type="caution">
    <text evidence="1">The sequence shown here is derived from an EMBL/GenBank/DDBJ whole genome shotgun (WGS) entry which is preliminary data.</text>
</comment>
<accession>A0A7Y9PHC6</accession>
<dbReference type="AlphaFoldDB" id="A0A7Y9PHC6"/>
<keyword evidence="2" id="KW-1185">Reference proteome</keyword>
<dbReference type="EMBL" id="JACCCW010000002">
    <property type="protein sequence ID" value="NYF79861.1"/>
    <property type="molecule type" value="Genomic_DNA"/>
</dbReference>